<dbReference type="NCBIfam" id="TIGR01879">
    <property type="entry name" value="hydantase"/>
    <property type="match status" value="1"/>
</dbReference>
<keyword evidence="3" id="KW-0479">Metal-binding</keyword>
<feature type="binding site" evidence="3">
    <location>
        <position position="90"/>
    </location>
    <ligand>
        <name>Zn(2+)</name>
        <dbReference type="ChEBI" id="CHEBI:29105"/>
        <label>1</label>
    </ligand>
</feature>
<dbReference type="SUPFAM" id="SSF55031">
    <property type="entry name" value="Bacterial exopeptidase dimerisation domain"/>
    <property type="match status" value="1"/>
</dbReference>
<proteinExistence type="inferred from homology"/>
<keyword evidence="3" id="KW-0862">Zinc</keyword>
<sequence length="413" mass="44988">MRCKTERIQQDLESLSRFNLTPGSGCTRLSYTKEFSGARDYLKQRMAEAGLKVHEDPAGNIIGRYPGKVERPAVMTGSHFDTVFHGGNFDGQAGVCAALEAARVMGENHITPYYPVDFIAMPEEEGTRFGGGLFGSRAICCGVTPDELKEIKDADKITLYQALKDYGLNPDEIESARKKPEDIAAFIELHIEQGPVLEQNQKDIGIVDAIVSLECYDVLVRGRADHAGTTPIDMRADALLAAAKAIAAATGRAAACGDGTVITFGCMDSSPKSANVVPSQVTFTADCRSSDIRSIRTVMEAFRETLRESTEHCPDLSFEISRTLQADPAAMDMRLKKIIEDTADELSLSSMHLLSGAGHDTMNFKNMCPLAMIFVPSKGGRSHCPEEWTDYRQISDGADVLLRTIIKAAAHEI</sequence>
<evidence type="ECO:0000256" key="1">
    <source>
        <dbReference type="ARBA" id="ARBA00006153"/>
    </source>
</evidence>
<dbReference type="Pfam" id="PF01546">
    <property type="entry name" value="Peptidase_M20"/>
    <property type="match status" value="1"/>
</dbReference>
<feature type="binding site" evidence="3">
    <location>
        <position position="79"/>
    </location>
    <ligand>
        <name>Zn(2+)</name>
        <dbReference type="ChEBI" id="CHEBI:29105"/>
        <label>1</label>
    </ligand>
</feature>
<evidence type="ECO:0000256" key="3">
    <source>
        <dbReference type="PIRSR" id="PIRSR001235-1"/>
    </source>
</evidence>
<dbReference type="EMBL" id="CACRUA010000004">
    <property type="protein sequence ID" value="VYT70589.1"/>
    <property type="molecule type" value="Genomic_DNA"/>
</dbReference>
<dbReference type="InterPro" id="IPR002933">
    <property type="entry name" value="Peptidase_M20"/>
</dbReference>
<dbReference type="PANTHER" id="PTHR32494:SF5">
    <property type="entry name" value="ALLANTOATE AMIDOHYDROLASE"/>
    <property type="match status" value="1"/>
</dbReference>
<accession>A0A6N2YUF4</accession>
<dbReference type="CDD" id="cd03884">
    <property type="entry name" value="M20_bAS"/>
    <property type="match status" value="1"/>
</dbReference>
<comment type="similarity">
    <text evidence="1">Belongs to the peptidase M20 family.</text>
</comment>
<dbReference type="AlphaFoldDB" id="A0A6N2YUF4"/>
<evidence type="ECO:0000313" key="5">
    <source>
        <dbReference type="EMBL" id="VYT70589.1"/>
    </source>
</evidence>
<dbReference type="PIRSF" id="PIRSF001235">
    <property type="entry name" value="Amidase_carbamoylase"/>
    <property type="match status" value="1"/>
</dbReference>
<dbReference type="Pfam" id="PF07687">
    <property type="entry name" value="M20_dimer"/>
    <property type="match status" value="1"/>
</dbReference>
<evidence type="ECO:0000259" key="4">
    <source>
        <dbReference type="Pfam" id="PF07687"/>
    </source>
</evidence>
<dbReference type="Gene3D" id="3.40.630.10">
    <property type="entry name" value="Zn peptidases"/>
    <property type="match status" value="1"/>
</dbReference>
<feature type="binding site" evidence="3">
    <location>
        <position position="125"/>
    </location>
    <ligand>
        <name>Zn(2+)</name>
        <dbReference type="ChEBI" id="CHEBI:29105"/>
        <label>2</label>
    </ligand>
</feature>
<comment type="cofactor">
    <cofactor evidence="3">
        <name>Zn(2+)</name>
        <dbReference type="ChEBI" id="CHEBI:29105"/>
    </cofactor>
    <text evidence="3">Binds 2 Zn(2+) ions per subunit.</text>
</comment>
<dbReference type="EC" id="3.5.1.87" evidence="5"/>
<protein>
    <submittedName>
        <fullName evidence="5">N-carbamoyl-L-amino acid hydrolase</fullName>
        <ecNumber evidence="5">3.5.1.87</ecNumber>
    </submittedName>
</protein>
<feature type="binding site" evidence="3">
    <location>
        <position position="90"/>
    </location>
    <ligand>
        <name>Zn(2+)</name>
        <dbReference type="ChEBI" id="CHEBI:29105"/>
        <label>2</label>
    </ligand>
</feature>
<keyword evidence="2 5" id="KW-0378">Hydrolase</keyword>
<feature type="domain" description="Peptidase M20 dimerisation" evidence="4">
    <location>
        <begin position="218"/>
        <end position="308"/>
    </location>
</feature>
<organism evidence="5">
    <name type="scientific">Clostridium symbiosum</name>
    <name type="common">Bacteroides symbiosus</name>
    <dbReference type="NCBI Taxonomy" id="1512"/>
    <lineage>
        <taxon>Bacteria</taxon>
        <taxon>Bacillati</taxon>
        <taxon>Bacillota</taxon>
        <taxon>Clostridia</taxon>
        <taxon>Lachnospirales</taxon>
        <taxon>Lachnospiraceae</taxon>
        <taxon>Otoolea</taxon>
    </lineage>
</organism>
<feature type="binding site" evidence="3">
    <location>
        <position position="383"/>
    </location>
    <ligand>
        <name>Zn(2+)</name>
        <dbReference type="ChEBI" id="CHEBI:29105"/>
        <label>2</label>
    </ligand>
</feature>
<dbReference type="RefSeq" id="WP_156684274.1">
    <property type="nucleotide sequence ID" value="NZ_CACRUA010000004.1"/>
</dbReference>
<dbReference type="InterPro" id="IPR036264">
    <property type="entry name" value="Bact_exopeptidase_dim_dom"/>
</dbReference>
<dbReference type="GO" id="GO:0016813">
    <property type="term" value="F:hydrolase activity, acting on carbon-nitrogen (but not peptide) bonds, in linear amidines"/>
    <property type="evidence" value="ECO:0007669"/>
    <property type="project" value="InterPro"/>
</dbReference>
<gene>
    <name evidence="5" type="primary">amaB_1</name>
    <name evidence="5" type="ORF">CSLFYP84_00377</name>
</gene>
<dbReference type="GO" id="GO:0050538">
    <property type="term" value="F:N-carbamoyl-L-amino-acid hydrolase activity"/>
    <property type="evidence" value="ECO:0007669"/>
    <property type="project" value="UniProtKB-EC"/>
</dbReference>
<feature type="binding site" evidence="3">
    <location>
        <position position="190"/>
    </location>
    <ligand>
        <name>Zn(2+)</name>
        <dbReference type="ChEBI" id="CHEBI:29105"/>
        <label>1</label>
    </ligand>
</feature>
<dbReference type="PANTHER" id="PTHR32494">
    <property type="entry name" value="ALLANTOATE DEIMINASE-RELATED"/>
    <property type="match status" value="1"/>
</dbReference>
<dbReference type="InterPro" id="IPR011650">
    <property type="entry name" value="Peptidase_M20_dimer"/>
</dbReference>
<dbReference type="NCBIfam" id="NF006771">
    <property type="entry name" value="PRK09290.1-5"/>
    <property type="match status" value="1"/>
</dbReference>
<evidence type="ECO:0000256" key="2">
    <source>
        <dbReference type="ARBA" id="ARBA00022801"/>
    </source>
</evidence>
<name>A0A6N2YUF4_CLOSY</name>
<dbReference type="GO" id="GO:0046872">
    <property type="term" value="F:metal ion binding"/>
    <property type="evidence" value="ECO:0007669"/>
    <property type="project" value="UniProtKB-KW"/>
</dbReference>
<dbReference type="Gene3D" id="3.30.70.360">
    <property type="match status" value="1"/>
</dbReference>
<reference evidence="5" key="1">
    <citation type="submission" date="2019-11" db="EMBL/GenBank/DDBJ databases">
        <authorList>
            <person name="Feng L."/>
        </authorList>
    </citation>
    <scope>NUCLEOTIDE SEQUENCE</scope>
    <source>
        <strain evidence="5">CsymbiosumLFYP84</strain>
    </source>
</reference>
<dbReference type="SUPFAM" id="SSF53187">
    <property type="entry name" value="Zn-dependent exopeptidases"/>
    <property type="match status" value="1"/>
</dbReference>
<dbReference type="InterPro" id="IPR010158">
    <property type="entry name" value="Amidase_Cbmase"/>
</dbReference>